<dbReference type="CDD" id="cd17536">
    <property type="entry name" value="REC_YesN-like"/>
    <property type="match status" value="1"/>
</dbReference>
<dbReference type="InterPro" id="IPR011006">
    <property type="entry name" value="CheY-like_superfamily"/>
</dbReference>
<dbReference type="Proteomes" id="UP000632125">
    <property type="component" value="Unassembled WGS sequence"/>
</dbReference>
<keyword evidence="8" id="KW-1185">Reference proteome</keyword>
<dbReference type="InterPro" id="IPR009057">
    <property type="entry name" value="Homeodomain-like_sf"/>
</dbReference>
<comment type="caution">
    <text evidence="7">The sequence shown here is derived from an EMBL/GenBank/DDBJ whole genome shotgun (WGS) entry which is preliminary data.</text>
</comment>
<keyword evidence="4" id="KW-0597">Phosphoprotein</keyword>
<protein>
    <submittedName>
        <fullName evidence="7">Response regulator</fullName>
    </submittedName>
</protein>
<feature type="modified residue" description="4-aspartylphosphate" evidence="4">
    <location>
        <position position="54"/>
    </location>
</feature>
<dbReference type="InterPro" id="IPR001789">
    <property type="entry name" value="Sig_transdc_resp-reg_receiver"/>
</dbReference>
<dbReference type="RefSeq" id="WP_190866003.1">
    <property type="nucleotide sequence ID" value="NZ_JACXIY010000037.1"/>
</dbReference>
<evidence type="ECO:0000259" key="5">
    <source>
        <dbReference type="PROSITE" id="PS01124"/>
    </source>
</evidence>
<dbReference type="SUPFAM" id="SSF46689">
    <property type="entry name" value="Homeodomain-like"/>
    <property type="match status" value="1"/>
</dbReference>
<dbReference type="GO" id="GO:0043565">
    <property type="term" value="F:sequence-specific DNA binding"/>
    <property type="evidence" value="ECO:0007669"/>
    <property type="project" value="InterPro"/>
</dbReference>
<proteinExistence type="predicted"/>
<dbReference type="InterPro" id="IPR018062">
    <property type="entry name" value="HTH_AraC-typ_CS"/>
</dbReference>
<dbReference type="SMART" id="SM00448">
    <property type="entry name" value="REC"/>
    <property type="match status" value="1"/>
</dbReference>
<dbReference type="Pfam" id="PF00072">
    <property type="entry name" value="Response_reg"/>
    <property type="match status" value="1"/>
</dbReference>
<dbReference type="PANTHER" id="PTHR43280:SF28">
    <property type="entry name" value="HTH-TYPE TRANSCRIPTIONAL ACTIVATOR RHAS"/>
    <property type="match status" value="1"/>
</dbReference>
<evidence type="ECO:0000256" key="4">
    <source>
        <dbReference type="PROSITE-ProRule" id="PRU00169"/>
    </source>
</evidence>
<organism evidence="7 8">
    <name type="scientific">Paenibacillus arenilitoris</name>
    <dbReference type="NCBI Taxonomy" id="2772299"/>
    <lineage>
        <taxon>Bacteria</taxon>
        <taxon>Bacillati</taxon>
        <taxon>Bacillota</taxon>
        <taxon>Bacilli</taxon>
        <taxon>Bacillales</taxon>
        <taxon>Paenibacillaceae</taxon>
        <taxon>Paenibacillus</taxon>
    </lineage>
</organism>
<dbReference type="Gene3D" id="3.40.50.2300">
    <property type="match status" value="1"/>
</dbReference>
<dbReference type="AlphaFoldDB" id="A0A927CUK8"/>
<keyword evidence="2" id="KW-0238">DNA-binding</keyword>
<dbReference type="GO" id="GO:0000160">
    <property type="term" value="P:phosphorelay signal transduction system"/>
    <property type="evidence" value="ECO:0007669"/>
    <property type="project" value="InterPro"/>
</dbReference>
<dbReference type="EMBL" id="JACXIY010000037">
    <property type="protein sequence ID" value="MBD2871840.1"/>
    <property type="molecule type" value="Genomic_DNA"/>
</dbReference>
<gene>
    <name evidence="7" type="ORF">IDH41_24995</name>
</gene>
<dbReference type="SUPFAM" id="SSF52172">
    <property type="entry name" value="CheY-like"/>
    <property type="match status" value="1"/>
</dbReference>
<evidence type="ECO:0000313" key="7">
    <source>
        <dbReference type="EMBL" id="MBD2871840.1"/>
    </source>
</evidence>
<evidence type="ECO:0000259" key="6">
    <source>
        <dbReference type="PROSITE" id="PS50110"/>
    </source>
</evidence>
<dbReference type="Pfam" id="PF12833">
    <property type="entry name" value="HTH_18"/>
    <property type="match status" value="1"/>
</dbReference>
<dbReference type="InterPro" id="IPR018060">
    <property type="entry name" value="HTH_AraC"/>
</dbReference>
<evidence type="ECO:0000256" key="1">
    <source>
        <dbReference type="ARBA" id="ARBA00023015"/>
    </source>
</evidence>
<dbReference type="InterPro" id="IPR020449">
    <property type="entry name" value="Tscrpt_reg_AraC-type_HTH"/>
</dbReference>
<dbReference type="Gene3D" id="1.10.10.60">
    <property type="entry name" value="Homeodomain-like"/>
    <property type="match status" value="2"/>
</dbReference>
<keyword evidence="1" id="KW-0805">Transcription regulation</keyword>
<keyword evidence="3" id="KW-0804">Transcription</keyword>
<feature type="domain" description="Response regulatory" evidence="6">
    <location>
        <begin position="3"/>
        <end position="119"/>
    </location>
</feature>
<dbReference type="SMART" id="SM00342">
    <property type="entry name" value="HTH_ARAC"/>
    <property type="match status" value="1"/>
</dbReference>
<dbReference type="PRINTS" id="PR00032">
    <property type="entry name" value="HTHARAC"/>
</dbReference>
<accession>A0A927CUK8</accession>
<dbReference type="PANTHER" id="PTHR43280">
    <property type="entry name" value="ARAC-FAMILY TRANSCRIPTIONAL REGULATOR"/>
    <property type="match status" value="1"/>
</dbReference>
<reference evidence="7" key="1">
    <citation type="submission" date="2020-09" db="EMBL/GenBank/DDBJ databases">
        <title>A novel bacterium of genus Paenibacillus, isolated from South China Sea.</title>
        <authorList>
            <person name="Huang H."/>
            <person name="Mo K."/>
            <person name="Hu Y."/>
        </authorList>
    </citation>
    <scope>NUCLEOTIDE SEQUENCE</scope>
    <source>
        <strain evidence="7">IB182493</strain>
    </source>
</reference>
<evidence type="ECO:0000256" key="3">
    <source>
        <dbReference type="ARBA" id="ARBA00023163"/>
    </source>
</evidence>
<name>A0A927CUK8_9BACL</name>
<evidence type="ECO:0000256" key="2">
    <source>
        <dbReference type="ARBA" id="ARBA00023125"/>
    </source>
</evidence>
<evidence type="ECO:0000313" key="8">
    <source>
        <dbReference type="Proteomes" id="UP000632125"/>
    </source>
</evidence>
<dbReference type="PROSITE" id="PS50110">
    <property type="entry name" value="RESPONSE_REGULATORY"/>
    <property type="match status" value="1"/>
</dbReference>
<sequence length="516" mass="58887">MPAILIVDDEPIERNGIKSLIKRFQYDLTIVEAENGEQALEIVNRGEIDILFTDIKMPFMNGLELAEQARKCHPELEIVIYSAYGEFDYARKAIEVKAVNYLLKPMVLDQFNRTMTDIIALLRSREAERERHEKMLEDYRIGTLHAKEKQLLDWLGGSLREQQADRRSPLPDESYADKSFLLVLADYKRKFFDASYTEFTSMLGAMASGAFDCVNLNEYQSVILFRYDARGPAPDPEEFARQLLQQLRERFREQVVIVHSGIIDDAGQIAAEYNRLEQTLDYKFFVEGSAVLSAPNEAAGLAGKGNQAQTILDTLYKQIELGDYDGTERMLPMLWSHLENNNGLSVLYCKYLISEIVKKLHAQANSAEPFSPMIETVFGCRDLQQLKELIAREIGKLRSKQEGGERSEETNRVIRSVMDIIDSEYMHDISLESIAEKVYLTPSYLSYLIKKQTGRSLIKQLTLVRLEKAKQLLKQTNMKIVDIAQAVGYSNSSYFCITFKNYSGTTPAKYRENGAG</sequence>
<dbReference type="GO" id="GO:0003700">
    <property type="term" value="F:DNA-binding transcription factor activity"/>
    <property type="evidence" value="ECO:0007669"/>
    <property type="project" value="InterPro"/>
</dbReference>
<feature type="domain" description="HTH araC/xylS-type" evidence="5">
    <location>
        <begin position="415"/>
        <end position="513"/>
    </location>
</feature>
<dbReference type="PROSITE" id="PS01124">
    <property type="entry name" value="HTH_ARAC_FAMILY_2"/>
    <property type="match status" value="1"/>
</dbReference>
<dbReference type="PROSITE" id="PS00041">
    <property type="entry name" value="HTH_ARAC_FAMILY_1"/>
    <property type="match status" value="1"/>
</dbReference>